<name>A0A3R5QTX9_9CLOT</name>
<proteinExistence type="predicted"/>
<accession>A0A3R5QTX9</accession>
<keyword evidence="4" id="KW-1185">Reference proteome</keyword>
<dbReference type="InterPro" id="IPR014755">
    <property type="entry name" value="Cu-Rt/internalin_Ig-like"/>
</dbReference>
<dbReference type="EMBL" id="CP025746">
    <property type="protein sequence ID" value="QAA32537.1"/>
    <property type="molecule type" value="Genomic_DNA"/>
</dbReference>
<evidence type="ECO:0000313" key="4">
    <source>
        <dbReference type="Proteomes" id="UP000286268"/>
    </source>
</evidence>
<evidence type="ECO:0000313" key="3">
    <source>
        <dbReference type="EMBL" id="QAA32537.1"/>
    </source>
</evidence>
<evidence type="ECO:0000256" key="2">
    <source>
        <dbReference type="SAM" id="SignalP"/>
    </source>
</evidence>
<dbReference type="RefSeq" id="WP_128213326.1">
    <property type="nucleotide sequence ID" value="NZ_CP025746.1"/>
</dbReference>
<dbReference type="AlphaFoldDB" id="A0A3R5QTX9"/>
<dbReference type="Gene3D" id="2.60.40.1220">
    <property type="match status" value="1"/>
</dbReference>
<feature type="signal peptide" evidence="2">
    <location>
        <begin position="1"/>
        <end position="25"/>
    </location>
</feature>
<feature type="chain" id="PRO_5018669387" description="SbsA Ig-like domain-containing protein" evidence="2">
    <location>
        <begin position="26"/>
        <end position="168"/>
    </location>
</feature>
<dbReference type="KEGG" id="cmah:C1I91_13345"/>
<gene>
    <name evidence="3" type="ORF">C1I91_13345</name>
</gene>
<dbReference type="OrthoDB" id="2865952at2"/>
<dbReference type="Proteomes" id="UP000286268">
    <property type="component" value="Chromosome"/>
</dbReference>
<evidence type="ECO:0008006" key="5">
    <source>
        <dbReference type="Google" id="ProtNLM"/>
    </source>
</evidence>
<sequence>MKRIINCFLILLTLILSVGPIQCEAIDWQSEDNLTLSPVRRNYADKYPIPILLKSEQVASNKIKITFDRAVDKKLGENPANYCVQDLKNDSPRGIATIGKNETISEQNTLSDNFVKIQATNRANSQFTLTFKNPIPKKEQYKIMIYNISVKDALPYRGDNGAGMFAGK</sequence>
<evidence type="ECO:0000256" key="1">
    <source>
        <dbReference type="ARBA" id="ARBA00022729"/>
    </source>
</evidence>
<organism evidence="3 4">
    <name type="scientific">Clostridium manihotivorum</name>
    <dbReference type="NCBI Taxonomy" id="2320868"/>
    <lineage>
        <taxon>Bacteria</taxon>
        <taxon>Bacillati</taxon>
        <taxon>Bacillota</taxon>
        <taxon>Clostridia</taxon>
        <taxon>Eubacteriales</taxon>
        <taxon>Clostridiaceae</taxon>
        <taxon>Clostridium</taxon>
    </lineage>
</organism>
<reference evidence="3 4" key="1">
    <citation type="submission" date="2018-01" db="EMBL/GenBank/DDBJ databases">
        <title>Genome Sequencing and Assembly of Anaerobacter polyendosporus strain CT4.</title>
        <authorList>
            <person name="Tachaapaikoon C."/>
            <person name="Sutheeworapong S."/>
            <person name="Jenjaroenpun P."/>
            <person name="Wongsurawat T."/>
            <person name="Nookeaw I."/>
            <person name="Cheawchanlertfa P."/>
            <person name="Kosugi A."/>
            <person name="Cheevadhanarak S."/>
            <person name="Ratanakhanokchai K."/>
        </authorList>
    </citation>
    <scope>NUCLEOTIDE SEQUENCE [LARGE SCALE GENOMIC DNA]</scope>
    <source>
        <strain evidence="3 4">CT4</strain>
    </source>
</reference>
<protein>
    <recommendedName>
        <fullName evidence="5">SbsA Ig-like domain-containing protein</fullName>
    </recommendedName>
</protein>
<keyword evidence="1 2" id="KW-0732">Signal</keyword>